<dbReference type="Pfam" id="PF17836">
    <property type="entry name" value="PglD_N"/>
    <property type="match status" value="1"/>
</dbReference>
<dbReference type="InterPro" id="IPR041561">
    <property type="entry name" value="PglD_N"/>
</dbReference>
<feature type="site" description="Increases basicity of active site His" evidence="2">
    <location>
        <position position="137"/>
    </location>
</feature>
<dbReference type="AlphaFoldDB" id="A0A923S5C6"/>
<protein>
    <submittedName>
        <fullName evidence="5">NeuD/PglB/VioB family sugar acetyltransferase</fullName>
    </submittedName>
</protein>
<dbReference type="InterPro" id="IPR050179">
    <property type="entry name" value="Trans_hexapeptide_repeat"/>
</dbReference>
<sequence>MDAKNILVIVGAGGHGRVVADAALAQGGWTRVAATDGDPARCAGELLPGVALQGYEPAVALRDAVFHVAVGSARAREHETHAIGAQRLAAVIHPAATVSPFAEIGAGTFVAAQAVVAPRAKVGVSTIVNHGAVIDHDCVVGDYTHIAPQASLSGAVRIGARVFLGSGARVLPGLSVCDDVVVGAGAVVIASITEPGVYAGVPARRLK</sequence>
<name>A0A923S5C6_9BURK</name>
<evidence type="ECO:0000313" key="6">
    <source>
        <dbReference type="Proteomes" id="UP000596827"/>
    </source>
</evidence>
<feature type="domain" description="PglD N-terminal" evidence="4">
    <location>
        <begin position="7"/>
        <end position="78"/>
    </location>
</feature>
<reference evidence="5" key="1">
    <citation type="submission" date="2020-08" db="EMBL/GenBank/DDBJ databases">
        <title>Ramlibacter sp. GTP1 16S ribosomal RNA gene genome sequencing and assembly.</title>
        <authorList>
            <person name="Kang M."/>
        </authorList>
    </citation>
    <scope>NUCLEOTIDE SEQUENCE</scope>
    <source>
        <strain evidence="5">GTP1</strain>
    </source>
</reference>
<dbReference type="CDD" id="cd03360">
    <property type="entry name" value="LbH_AT_putative"/>
    <property type="match status" value="1"/>
</dbReference>
<dbReference type="EMBL" id="JACORU010000017">
    <property type="protein sequence ID" value="MBC5768396.1"/>
    <property type="molecule type" value="Genomic_DNA"/>
</dbReference>
<dbReference type="NCBIfam" id="TIGR03570">
    <property type="entry name" value="NeuD_NnaD"/>
    <property type="match status" value="1"/>
</dbReference>
<dbReference type="Proteomes" id="UP000596827">
    <property type="component" value="Unassembled WGS sequence"/>
</dbReference>
<dbReference type="Pfam" id="PF14602">
    <property type="entry name" value="Hexapep_2"/>
    <property type="match status" value="1"/>
</dbReference>
<feature type="binding site" evidence="3">
    <location>
        <position position="71"/>
    </location>
    <ligand>
        <name>substrate</name>
    </ligand>
</feature>
<comment type="similarity">
    <text evidence="1">Belongs to the transferase hexapeptide repeat family.</text>
</comment>
<accession>A0A923S5C6</accession>
<dbReference type="InterPro" id="IPR001451">
    <property type="entry name" value="Hexapep"/>
</dbReference>
<dbReference type="RefSeq" id="WP_187085108.1">
    <property type="nucleotide sequence ID" value="NZ_JACORU010000017.1"/>
</dbReference>
<dbReference type="InterPro" id="IPR011004">
    <property type="entry name" value="Trimer_LpxA-like_sf"/>
</dbReference>
<dbReference type="InterPro" id="IPR020019">
    <property type="entry name" value="AcTrfase_PglD-like"/>
</dbReference>
<dbReference type="PANTHER" id="PTHR43300:SF7">
    <property type="entry name" value="UDP-N-ACETYLBACILLOSAMINE N-ACETYLTRANSFERASE"/>
    <property type="match status" value="1"/>
</dbReference>
<comment type="caution">
    <text evidence="5">The sequence shown here is derived from an EMBL/GenBank/DDBJ whole genome shotgun (WGS) entry which is preliminary data.</text>
</comment>
<evidence type="ECO:0000256" key="2">
    <source>
        <dbReference type="PIRSR" id="PIRSR620019-1"/>
    </source>
</evidence>
<dbReference type="PANTHER" id="PTHR43300">
    <property type="entry name" value="ACETYLTRANSFERASE"/>
    <property type="match status" value="1"/>
</dbReference>
<evidence type="ECO:0000256" key="1">
    <source>
        <dbReference type="ARBA" id="ARBA00007274"/>
    </source>
</evidence>
<evidence type="ECO:0000313" key="5">
    <source>
        <dbReference type="EMBL" id="MBC5768396.1"/>
    </source>
</evidence>
<organism evidence="5 6">
    <name type="scientific">Ramlibacter albus</name>
    <dbReference type="NCBI Taxonomy" id="2079448"/>
    <lineage>
        <taxon>Bacteria</taxon>
        <taxon>Pseudomonadati</taxon>
        <taxon>Pseudomonadota</taxon>
        <taxon>Betaproteobacteria</taxon>
        <taxon>Burkholderiales</taxon>
        <taxon>Comamonadaceae</taxon>
        <taxon>Ramlibacter</taxon>
    </lineage>
</organism>
<proteinExistence type="inferred from homology"/>
<dbReference type="Gene3D" id="2.160.10.10">
    <property type="entry name" value="Hexapeptide repeat proteins"/>
    <property type="match status" value="1"/>
</dbReference>
<evidence type="ECO:0000256" key="3">
    <source>
        <dbReference type="PIRSR" id="PIRSR620019-2"/>
    </source>
</evidence>
<keyword evidence="6" id="KW-1185">Reference proteome</keyword>
<dbReference type="Gene3D" id="3.40.50.20">
    <property type="match status" value="1"/>
</dbReference>
<feature type="active site" description="Proton acceptor" evidence="2">
    <location>
        <position position="136"/>
    </location>
</feature>
<dbReference type="SUPFAM" id="SSF51161">
    <property type="entry name" value="Trimeric LpxA-like enzymes"/>
    <property type="match status" value="1"/>
</dbReference>
<evidence type="ECO:0000259" key="4">
    <source>
        <dbReference type="Pfam" id="PF17836"/>
    </source>
</evidence>
<feature type="binding site" evidence="3">
    <location>
        <position position="145"/>
    </location>
    <ligand>
        <name>acetyl-CoA</name>
        <dbReference type="ChEBI" id="CHEBI:57288"/>
    </ligand>
</feature>
<gene>
    <name evidence="5" type="ORF">H8R02_28305</name>
</gene>